<name>A0A6J7HLF7_9ZZZZ</name>
<evidence type="ECO:0000313" key="6">
    <source>
        <dbReference type="EMBL" id="CAB4917265.1"/>
    </source>
</evidence>
<dbReference type="InterPro" id="IPR051090">
    <property type="entry name" value="Inositol_monoP_superfamily"/>
</dbReference>
<protein>
    <submittedName>
        <fullName evidence="6">Unannotated protein</fullName>
    </submittedName>
</protein>
<dbReference type="Gene3D" id="3.40.190.80">
    <property type="match status" value="1"/>
</dbReference>
<gene>
    <name evidence="6" type="ORF">UFOPK3684_00177</name>
</gene>
<evidence type="ECO:0000256" key="1">
    <source>
        <dbReference type="ARBA" id="ARBA00001946"/>
    </source>
</evidence>
<evidence type="ECO:0000256" key="5">
    <source>
        <dbReference type="ARBA" id="ARBA00022842"/>
    </source>
</evidence>
<keyword evidence="4" id="KW-0378">Hydrolase</keyword>
<dbReference type="InterPro" id="IPR000760">
    <property type="entry name" value="Inositol_monophosphatase-like"/>
</dbReference>
<keyword evidence="5" id="KW-0460">Magnesium</keyword>
<comment type="similarity">
    <text evidence="2">Belongs to the inositol monophosphatase superfamily.</text>
</comment>
<accession>A0A6J7HLF7</accession>
<dbReference type="GO" id="GO:0046872">
    <property type="term" value="F:metal ion binding"/>
    <property type="evidence" value="ECO:0007669"/>
    <property type="project" value="UniProtKB-KW"/>
</dbReference>
<dbReference type="PANTHER" id="PTHR43200">
    <property type="entry name" value="PHOSPHATASE"/>
    <property type="match status" value="1"/>
</dbReference>
<dbReference type="PROSITE" id="PS00629">
    <property type="entry name" value="IMP_1"/>
    <property type="match status" value="1"/>
</dbReference>
<evidence type="ECO:0000256" key="4">
    <source>
        <dbReference type="ARBA" id="ARBA00022801"/>
    </source>
</evidence>
<dbReference type="Pfam" id="PF00459">
    <property type="entry name" value="Inositol_P"/>
    <property type="match status" value="1"/>
</dbReference>
<dbReference type="EMBL" id="CAFBMZ010000007">
    <property type="protein sequence ID" value="CAB4917265.1"/>
    <property type="molecule type" value="Genomic_DNA"/>
</dbReference>
<dbReference type="GO" id="GO:0016791">
    <property type="term" value="F:phosphatase activity"/>
    <property type="evidence" value="ECO:0007669"/>
    <property type="project" value="UniProtKB-ARBA"/>
</dbReference>
<dbReference type="AlphaFoldDB" id="A0A6J7HLF7"/>
<keyword evidence="3" id="KW-0479">Metal-binding</keyword>
<comment type="cofactor">
    <cofactor evidence="1">
        <name>Mg(2+)</name>
        <dbReference type="ChEBI" id="CHEBI:18420"/>
    </cofactor>
</comment>
<evidence type="ECO:0000256" key="3">
    <source>
        <dbReference type="ARBA" id="ARBA00022723"/>
    </source>
</evidence>
<dbReference type="SUPFAM" id="SSF56655">
    <property type="entry name" value="Carbohydrate phosphatase"/>
    <property type="match status" value="1"/>
</dbReference>
<dbReference type="PRINTS" id="PR00377">
    <property type="entry name" value="IMPHPHTASES"/>
</dbReference>
<reference evidence="6" key="1">
    <citation type="submission" date="2020-05" db="EMBL/GenBank/DDBJ databases">
        <authorList>
            <person name="Chiriac C."/>
            <person name="Salcher M."/>
            <person name="Ghai R."/>
            <person name="Kavagutti S V."/>
        </authorList>
    </citation>
    <scope>NUCLEOTIDE SEQUENCE</scope>
</reference>
<dbReference type="GO" id="GO:0000105">
    <property type="term" value="P:L-histidine biosynthetic process"/>
    <property type="evidence" value="ECO:0007669"/>
    <property type="project" value="TreeGrafter"/>
</dbReference>
<evidence type="ECO:0000256" key="2">
    <source>
        <dbReference type="ARBA" id="ARBA00009759"/>
    </source>
</evidence>
<dbReference type="PANTHER" id="PTHR43200:SF6">
    <property type="entry name" value="3'(2'),5'-BISPHOSPHATE NUCLEOTIDASE"/>
    <property type="match status" value="1"/>
</dbReference>
<proteinExistence type="inferred from homology"/>
<dbReference type="InterPro" id="IPR020583">
    <property type="entry name" value="Inositol_monoP_metal-BS"/>
</dbReference>
<organism evidence="6">
    <name type="scientific">freshwater metagenome</name>
    <dbReference type="NCBI Taxonomy" id="449393"/>
    <lineage>
        <taxon>unclassified sequences</taxon>
        <taxon>metagenomes</taxon>
        <taxon>ecological metagenomes</taxon>
    </lineage>
</organism>
<sequence length="267" mass="28372">MTAENSPYSDDLALAHLLADLADSIALDRYQSLDLVVTTKPDNTPVTDADRAVETAIREALMTHRPSDGLLGEEFGSDITGAKRYWVIDPIDGTKNFMRGVPTWACLIALVEVAADGAQEVVVGIASAPALSRRWFASKSCGSFVTFNGQTKKISVSHVSALADASIAYSDFIGFGERLDSFQKMLGGAWRTRGMGDFWSHMLVAEGAVDVAVEPTLALWDMAALDIIVREAGGIFTNTSGQSGPFGGSGVSSNGFLHNLVINGLNP</sequence>
<dbReference type="Gene3D" id="3.30.540.10">
    <property type="entry name" value="Fructose-1,6-Bisphosphatase, subunit A, domain 1"/>
    <property type="match status" value="1"/>
</dbReference>